<comment type="caution">
    <text evidence="1">The sequence shown here is derived from an EMBL/GenBank/DDBJ whole genome shotgun (WGS) entry which is preliminary data.</text>
</comment>
<dbReference type="RefSeq" id="WP_160984797.1">
    <property type="nucleotide sequence ID" value="NZ_WVTD01000002.1"/>
</dbReference>
<proteinExistence type="predicted"/>
<sequence>MPKRYPTTEEKREQGQARIMKIATQFPEARFKPLANNMAAGSCKACRAAARKSYIAADVPLMPLDGCPHPDQCVDNYRTIM</sequence>
<evidence type="ECO:0000313" key="2">
    <source>
        <dbReference type="Proteomes" id="UP000465810"/>
    </source>
</evidence>
<organism evidence="1 2">
    <name type="scientific">Novosphingobium silvae</name>
    <dbReference type="NCBI Taxonomy" id="2692619"/>
    <lineage>
        <taxon>Bacteria</taxon>
        <taxon>Pseudomonadati</taxon>
        <taxon>Pseudomonadota</taxon>
        <taxon>Alphaproteobacteria</taxon>
        <taxon>Sphingomonadales</taxon>
        <taxon>Sphingomonadaceae</taxon>
        <taxon>Novosphingobium</taxon>
    </lineage>
</organism>
<dbReference type="Proteomes" id="UP000465810">
    <property type="component" value="Unassembled WGS sequence"/>
</dbReference>
<keyword evidence="2" id="KW-1185">Reference proteome</keyword>
<dbReference type="EMBL" id="WVTD01000002">
    <property type="protein sequence ID" value="MYL97071.1"/>
    <property type="molecule type" value="Genomic_DNA"/>
</dbReference>
<reference evidence="1 2" key="1">
    <citation type="submission" date="2019-12" db="EMBL/GenBank/DDBJ databases">
        <authorList>
            <person name="Feng G."/>
            <person name="Zhu H."/>
        </authorList>
    </citation>
    <scope>NUCLEOTIDE SEQUENCE [LARGE SCALE GENOMIC DNA]</scope>
    <source>
        <strain evidence="1 2">FGD1</strain>
    </source>
</reference>
<evidence type="ECO:0000313" key="1">
    <source>
        <dbReference type="EMBL" id="MYL97071.1"/>
    </source>
</evidence>
<name>A0A7X4K5L4_9SPHN</name>
<gene>
    <name evidence="1" type="ORF">GR702_04695</name>
</gene>
<protein>
    <submittedName>
        <fullName evidence="1">Uncharacterized protein</fullName>
    </submittedName>
</protein>
<accession>A0A7X4K5L4</accession>
<dbReference type="AlphaFoldDB" id="A0A7X4K5L4"/>